<dbReference type="Pfam" id="PF12697">
    <property type="entry name" value="Abhydrolase_6"/>
    <property type="match status" value="1"/>
</dbReference>
<dbReference type="Gene3D" id="3.40.50.1820">
    <property type="entry name" value="alpha/beta hydrolase"/>
    <property type="match status" value="1"/>
</dbReference>
<sequence length="296" mass="31652">MLHESVERDGLRLRILRGEPSPHRDTAATTETVLFVNAVGMPIDLLDDMARQFTAEGLDFVTWELRGSPGPGRRPDDSRLADHVADGLAVLDHLGVTAAHLAGWCTGASVALAMAGLDDSPALSLTSVDGAYLFNGVPGGPMGNAMFEMCGEIVADPAAGERYHELTRPRGNEAQVMGLLGSSTELVERLTLPYRGTTMDLVRYAHAIRSACDYDPLAAWSQITCPVLLTARTDDRMVSYRNSARAAELVTGARLTVQHSGGHYGLFTDPEAVPAMAGFMRAVADETVPCEAVSRS</sequence>
<organism evidence="2 3">
    <name type="scientific">Streptomyces gobitricini</name>
    <dbReference type="NCBI Taxonomy" id="68211"/>
    <lineage>
        <taxon>Bacteria</taxon>
        <taxon>Bacillati</taxon>
        <taxon>Actinomycetota</taxon>
        <taxon>Actinomycetes</taxon>
        <taxon>Kitasatosporales</taxon>
        <taxon>Streptomycetaceae</taxon>
        <taxon>Streptomyces</taxon>
    </lineage>
</organism>
<gene>
    <name evidence="2" type="ORF">GCM10010393_11960</name>
</gene>
<evidence type="ECO:0000313" key="3">
    <source>
        <dbReference type="Proteomes" id="UP001499942"/>
    </source>
</evidence>
<protein>
    <recommendedName>
        <fullName evidence="1">AB hydrolase-1 domain-containing protein</fullName>
    </recommendedName>
</protein>
<reference evidence="3" key="1">
    <citation type="journal article" date="2019" name="Int. J. Syst. Evol. Microbiol.">
        <title>The Global Catalogue of Microorganisms (GCM) 10K type strain sequencing project: providing services to taxonomists for standard genome sequencing and annotation.</title>
        <authorList>
            <consortium name="The Broad Institute Genomics Platform"/>
            <consortium name="The Broad Institute Genome Sequencing Center for Infectious Disease"/>
            <person name="Wu L."/>
            <person name="Ma J."/>
        </authorList>
    </citation>
    <scope>NUCLEOTIDE SEQUENCE [LARGE SCALE GENOMIC DNA]</scope>
    <source>
        <strain evidence="3">JCM 5062</strain>
    </source>
</reference>
<dbReference type="PANTHER" id="PTHR43798">
    <property type="entry name" value="MONOACYLGLYCEROL LIPASE"/>
    <property type="match status" value="1"/>
</dbReference>
<evidence type="ECO:0000313" key="2">
    <source>
        <dbReference type="EMBL" id="GAA2482846.1"/>
    </source>
</evidence>
<dbReference type="InterPro" id="IPR029058">
    <property type="entry name" value="AB_hydrolase_fold"/>
</dbReference>
<evidence type="ECO:0000259" key="1">
    <source>
        <dbReference type="Pfam" id="PF12697"/>
    </source>
</evidence>
<proteinExistence type="predicted"/>
<dbReference type="RefSeq" id="WP_344357295.1">
    <property type="nucleotide sequence ID" value="NZ_BAAASR010000006.1"/>
</dbReference>
<accession>A0ABP5YNT7</accession>
<dbReference type="Proteomes" id="UP001499942">
    <property type="component" value="Unassembled WGS sequence"/>
</dbReference>
<dbReference type="InterPro" id="IPR000073">
    <property type="entry name" value="AB_hydrolase_1"/>
</dbReference>
<feature type="domain" description="AB hydrolase-1" evidence="1">
    <location>
        <begin position="53"/>
        <end position="273"/>
    </location>
</feature>
<name>A0ABP5YNT7_9ACTN</name>
<dbReference type="InterPro" id="IPR050266">
    <property type="entry name" value="AB_hydrolase_sf"/>
</dbReference>
<comment type="caution">
    <text evidence="2">The sequence shown here is derived from an EMBL/GenBank/DDBJ whole genome shotgun (WGS) entry which is preliminary data.</text>
</comment>
<dbReference type="SUPFAM" id="SSF53474">
    <property type="entry name" value="alpha/beta-Hydrolases"/>
    <property type="match status" value="1"/>
</dbReference>
<dbReference type="EMBL" id="BAAASR010000006">
    <property type="protein sequence ID" value="GAA2482846.1"/>
    <property type="molecule type" value="Genomic_DNA"/>
</dbReference>
<keyword evidence="3" id="KW-1185">Reference proteome</keyword>
<dbReference type="PANTHER" id="PTHR43798:SF5">
    <property type="entry name" value="MONOACYLGLYCEROL LIPASE ABHD6"/>
    <property type="match status" value="1"/>
</dbReference>